<dbReference type="InterPro" id="IPR016181">
    <property type="entry name" value="Acyl_CoA_acyltransferase"/>
</dbReference>
<reference evidence="4 5" key="1">
    <citation type="submission" date="2018-04" db="EMBL/GenBank/DDBJ databases">
        <title>Cupriavidus necator CR12 genome sequencing and assembly.</title>
        <authorList>
            <person name="Ben Fekih I."/>
            <person name="Mazhar H.S."/>
            <person name="Bello S.K."/>
            <person name="Rensing C."/>
        </authorList>
    </citation>
    <scope>NUCLEOTIDE SEQUENCE [LARGE SCALE GENOMIC DNA]</scope>
    <source>
        <strain evidence="4 5">CR12</strain>
    </source>
</reference>
<dbReference type="Gene3D" id="3.40.630.30">
    <property type="match status" value="1"/>
</dbReference>
<dbReference type="CDD" id="cd04301">
    <property type="entry name" value="NAT_SF"/>
    <property type="match status" value="1"/>
</dbReference>
<dbReference type="Pfam" id="PF00583">
    <property type="entry name" value="Acetyltransf_1"/>
    <property type="match status" value="1"/>
</dbReference>
<dbReference type="GO" id="GO:0016747">
    <property type="term" value="F:acyltransferase activity, transferring groups other than amino-acyl groups"/>
    <property type="evidence" value="ECO:0007669"/>
    <property type="project" value="InterPro"/>
</dbReference>
<dbReference type="InterPro" id="IPR050832">
    <property type="entry name" value="Bact_Acetyltransf"/>
</dbReference>
<dbReference type="AlphaFoldDB" id="A0A367PIQ2"/>
<comment type="caution">
    <text evidence="4">The sequence shown here is derived from an EMBL/GenBank/DDBJ whole genome shotgun (WGS) entry which is preliminary data.</text>
</comment>
<evidence type="ECO:0000256" key="2">
    <source>
        <dbReference type="ARBA" id="ARBA00023315"/>
    </source>
</evidence>
<dbReference type="SUPFAM" id="SSF55729">
    <property type="entry name" value="Acyl-CoA N-acyltransferases (Nat)"/>
    <property type="match status" value="1"/>
</dbReference>
<evidence type="ECO:0000256" key="1">
    <source>
        <dbReference type="ARBA" id="ARBA00022679"/>
    </source>
</evidence>
<accession>A0A367PIQ2</accession>
<evidence type="ECO:0000313" key="4">
    <source>
        <dbReference type="EMBL" id="RCJ07740.1"/>
    </source>
</evidence>
<keyword evidence="2" id="KW-0012">Acyltransferase</keyword>
<feature type="domain" description="N-acetyltransferase" evidence="3">
    <location>
        <begin position="18"/>
        <end position="171"/>
    </location>
</feature>
<organism evidence="4 5">
    <name type="scientific">Cupriavidus necator</name>
    <name type="common">Alcaligenes eutrophus</name>
    <name type="synonym">Ralstonia eutropha</name>
    <dbReference type="NCBI Taxonomy" id="106590"/>
    <lineage>
        <taxon>Bacteria</taxon>
        <taxon>Pseudomonadati</taxon>
        <taxon>Pseudomonadota</taxon>
        <taxon>Betaproteobacteria</taxon>
        <taxon>Burkholderiales</taxon>
        <taxon>Burkholderiaceae</taxon>
        <taxon>Cupriavidus</taxon>
    </lineage>
</organism>
<evidence type="ECO:0000313" key="5">
    <source>
        <dbReference type="Proteomes" id="UP000253501"/>
    </source>
</evidence>
<evidence type="ECO:0000259" key="3">
    <source>
        <dbReference type="PROSITE" id="PS51186"/>
    </source>
</evidence>
<protein>
    <submittedName>
        <fullName evidence="4">GNAT family N-acetyltransferase</fullName>
    </submittedName>
</protein>
<dbReference type="PANTHER" id="PTHR43877">
    <property type="entry name" value="AMINOALKYLPHOSPHONATE N-ACETYLTRANSFERASE-RELATED-RELATED"/>
    <property type="match status" value="1"/>
</dbReference>
<sequence>MYPVPGILSAMTKLTCQLEIRPALPADAQAVEEILTDTYLGTWKPQLTGAAVVAFERQGKIRSYVEARLQAFRVACVDGVPAAMVDWENNFVWALHVGRTWQRMGLGGALLAHAEGEIGRAGHREARLETDTFNMQSRAFYRRHGYAEIDFYPDESWDSGFTTVLLSKALPPA</sequence>
<name>A0A367PIQ2_CUPNE</name>
<dbReference type="Proteomes" id="UP000253501">
    <property type="component" value="Unassembled WGS sequence"/>
</dbReference>
<dbReference type="RefSeq" id="WP_114132468.1">
    <property type="nucleotide sequence ID" value="NZ_CP068434.1"/>
</dbReference>
<dbReference type="EMBL" id="QDHA01000034">
    <property type="protein sequence ID" value="RCJ07740.1"/>
    <property type="molecule type" value="Genomic_DNA"/>
</dbReference>
<dbReference type="PROSITE" id="PS51186">
    <property type="entry name" value="GNAT"/>
    <property type="match status" value="1"/>
</dbReference>
<proteinExistence type="predicted"/>
<gene>
    <name evidence="4" type="ORF">DDK22_14275</name>
</gene>
<dbReference type="InterPro" id="IPR000182">
    <property type="entry name" value="GNAT_dom"/>
</dbReference>
<keyword evidence="1 4" id="KW-0808">Transferase</keyword>